<proteinExistence type="inferred from homology"/>
<evidence type="ECO:0000256" key="4">
    <source>
        <dbReference type="ARBA" id="ARBA00023186"/>
    </source>
</evidence>
<evidence type="ECO:0000313" key="6">
    <source>
        <dbReference type="Proteomes" id="UP000219565"/>
    </source>
</evidence>
<comment type="subcellular location">
    <subcellularLocation>
        <location evidence="1">Cytoplasm</location>
    </subcellularLocation>
</comment>
<reference evidence="5 6" key="1">
    <citation type="submission" date="2017-09" db="EMBL/GenBank/DDBJ databases">
        <authorList>
            <person name="Ehlers B."/>
            <person name="Leendertz F.H."/>
        </authorList>
    </citation>
    <scope>NUCLEOTIDE SEQUENCE [LARGE SCALE GENOMIC DNA]</scope>
    <source>
        <strain evidence="5 6">DSM 45537</strain>
    </source>
</reference>
<name>A0A285LUZ8_9NOCA</name>
<evidence type="ECO:0000256" key="3">
    <source>
        <dbReference type="ARBA" id="ARBA00022490"/>
    </source>
</evidence>
<evidence type="ECO:0000256" key="2">
    <source>
        <dbReference type="ARBA" id="ARBA00006411"/>
    </source>
</evidence>
<keyword evidence="6" id="KW-1185">Reference proteome</keyword>
<sequence>MTTMTNDGLLAVSDLLGVQTLPLVLGVGPQQDSVDAWQAARDQAIADLRAAGLVDTYDDVDADLTDALFVLANPDRELAARIYTESGTRQVCVARKGAQHALATRTGDTFDVRTIWCDGGGQALARPVLEALGRAPAADIPSISAPVDELRERLDEATRSSDYSDIFYARGVAERDAIEFGLAMSSCHAHAEIVAYAYDDGVTTRTSGAVAVYDTSRGRIAASPGAAPDLRVWSTFTPGTDHRIAQAISALIETLPGGRWMP</sequence>
<dbReference type="STRING" id="1379680.GCA_001612615_02945"/>
<organism evidence="5 6">
    <name type="scientific">Nocardia amikacinitolerans</name>
    <dbReference type="NCBI Taxonomy" id="756689"/>
    <lineage>
        <taxon>Bacteria</taxon>
        <taxon>Bacillati</taxon>
        <taxon>Actinomycetota</taxon>
        <taxon>Actinomycetes</taxon>
        <taxon>Mycobacteriales</taxon>
        <taxon>Nocardiaceae</taxon>
        <taxon>Nocardia</taxon>
    </lineage>
</organism>
<comment type="similarity">
    <text evidence="2">Belongs to the EspG family.</text>
</comment>
<evidence type="ECO:0000256" key="1">
    <source>
        <dbReference type="ARBA" id="ARBA00004496"/>
    </source>
</evidence>
<dbReference type="Proteomes" id="UP000219565">
    <property type="component" value="Unassembled WGS sequence"/>
</dbReference>
<dbReference type="OrthoDB" id="3681944at2"/>
<evidence type="ECO:0000313" key="5">
    <source>
        <dbReference type="EMBL" id="SNY87947.1"/>
    </source>
</evidence>
<protein>
    <submittedName>
        <fullName evidence="5">EspG family protein</fullName>
    </submittedName>
</protein>
<keyword evidence="3" id="KW-0963">Cytoplasm</keyword>
<dbReference type="EMBL" id="OBEG01000005">
    <property type="protein sequence ID" value="SNY87947.1"/>
    <property type="molecule type" value="Genomic_DNA"/>
</dbReference>
<keyword evidence="4" id="KW-0143">Chaperone</keyword>
<gene>
    <name evidence="5" type="ORF">SAMN04244553_4907</name>
</gene>
<dbReference type="Pfam" id="PF14011">
    <property type="entry name" value="ESX-1_EspG"/>
    <property type="match status" value="1"/>
</dbReference>
<accession>A0A285LUZ8</accession>
<dbReference type="InterPro" id="IPR025734">
    <property type="entry name" value="EspG"/>
</dbReference>
<dbReference type="AlphaFoldDB" id="A0A285LUZ8"/>